<evidence type="ECO:0000313" key="1">
    <source>
        <dbReference type="EMBL" id="EUA90247.1"/>
    </source>
</evidence>
<keyword evidence="2" id="KW-1185">Reference proteome</keyword>
<organism evidence="1 2">
    <name type="scientific">Mycobacterium ulcerans str. Harvey</name>
    <dbReference type="NCBI Taxonomy" id="1299332"/>
    <lineage>
        <taxon>Bacteria</taxon>
        <taxon>Bacillati</taxon>
        <taxon>Actinomycetota</taxon>
        <taxon>Actinomycetes</taxon>
        <taxon>Mycobacteriales</taxon>
        <taxon>Mycobacteriaceae</taxon>
        <taxon>Mycobacterium</taxon>
        <taxon>Mycobacterium ulcerans group</taxon>
    </lineage>
</organism>
<protein>
    <submittedName>
        <fullName evidence="1">Uncharacterized protein</fullName>
    </submittedName>
</protein>
<sequence length="78" mass="8338">MCCSTTVGNDQRRATQNSVKISRSAAVAAGGPGGCTWISWDCQPRVTKPLVGDQAESGPRWAWLGGRSRVIQAFLKGF</sequence>
<name>A0ABN0QZJ3_MYCUL</name>
<gene>
    <name evidence="1" type="ORF">I551_3309</name>
</gene>
<comment type="caution">
    <text evidence="1">The sequence shown here is derived from an EMBL/GenBank/DDBJ whole genome shotgun (WGS) entry which is preliminary data.</text>
</comment>
<dbReference type="Proteomes" id="UP000020681">
    <property type="component" value="Unassembled WGS sequence"/>
</dbReference>
<proteinExistence type="predicted"/>
<reference evidence="1 2" key="1">
    <citation type="submission" date="2014-01" db="EMBL/GenBank/DDBJ databases">
        <authorList>
            <person name="Dobos K."/>
            <person name="Lenaerts A."/>
            <person name="Ordway D."/>
            <person name="DeGroote M.A."/>
            <person name="Parker T."/>
            <person name="Sizemore C."/>
            <person name="Tallon L.J."/>
            <person name="Sadzewicz L.K."/>
            <person name="Sengamalay N."/>
            <person name="Fraser C.M."/>
            <person name="Hine E."/>
            <person name="Shefchek K.A."/>
            <person name="Das S.P."/>
            <person name="Tettelin H."/>
        </authorList>
    </citation>
    <scope>NUCLEOTIDE SEQUENCE [LARGE SCALE GENOMIC DNA]</scope>
    <source>
        <strain evidence="1 2">Harvey</strain>
    </source>
</reference>
<accession>A0ABN0QZJ3</accession>
<dbReference type="EMBL" id="JAOL01000106">
    <property type="protein sequence ID" value="EUA90247.1"/>
    <property type="molecule type" value="Genomic_DNA"/>
</dbReference>
<evidence type="ECO:0000313" key="2">
    <source>
        <dbReference type="Proteomes" id="UP000020681"/>
    </source>
</evidence>